<reference evidence="2 3" key="1">
    <citation type="submission" date="2019-03" db="EMBL/GenBank/DDBJ databases">
        <title>Genomic Encyclopedia of Type Strains, Phase IV (KMG-IV): sequencing the most valuable type-strain genomes for metagenomic binning, comparative biology and taxonomic classification.</title>
        <authorList>
            <person name="Goeker M."/>
        </authorList>
    </citation>
    <scope>NUCLEOTIDE SEQUENCE [LARGE SCALE GENOMIC DNA]</scope>
    <source>
        <strain evidence="2 3">DSM 7445</strain>
    </source>
</reference>
<name>A0A4R3I076_PAULE</name>
<organism evidence="2 3">
    <name type="scientific">Paucimonas lemoignei</name>
    <name type="common">Pseudomonas lemoignei</name>
    <dbReference type="NCBI Taxonomy" id="29443"/>
    <lineage>
        <taxon>Bacteria</taxon>
        <taxon>Pseudomonadati</taxon>
        <taxon>Pseudomonadota</taxon>
        <taxon>Betaproteobacteria</taxon>
        <taxon>Burkholderiales</taxon>
        <taxon>Burkholderiaceae</taxon>
        <taxon>Paucimonas</taxon>
    </lineage>
</organism>
<keyword evidence="1" id="KW-0472">Membrane</keyword>
<dbReference type="RefSeq" id="WP_132256187.1">
    <property type="nucleotide sequence ID" value="NZ_SLZQ01000001.1"/>
</dbReference>
<gene>
    <name evidence="2" type="ORF">EDC30_10127</name>
</gene>
<dbReference type="Pfam" id="PF07963">
    <property type="entry name" value="N_methyl"/>
    <property type="match status" value="1"/>
</dbReference>
<keyword evidence="3" id="KW-1185">Reference proteome</keyword>
<dbReference type="NCBIfam" id="TIGR02532">
    <property type="entry name" value="IV_pilin_GFxxxE"/>
    <property type="match status" value="1"/>
</dbReference>
<dbReference type="AlphaFoldDB" id="A0A4R3I076"/>
<comment type="caution">
    <text evidence="2">The sequence shown here is derived from an EMBL/GenBank/DDBJ whole genome shotgun (WGS) entry which is preliminary data.</text>
</comment>
<keyword evidence="1" id="KW-0812">Transmembrane</keyword>
<dbReference type="InterPro" id="IPR012902">
    <property type="entry name" value="N_methyl_site"/>
</dbReference>
<proteinExistence type="predicted"/>
<keyword evidence="1" id="KW-1133">Transmembrane helix</keyword>
<sequence length="307" mass="32681">MRQVNPLRHRYVPARSRDRGFTLAEAIIVIVITGIISAIVATFIVKPVEGYTQAVARAETTDVADNAMRRIARDIRLALPNSIRVSADQRSLELLLTKTGGRYLDVEDMQPVGNILNFEASGSCLTTPANCRFDVVGLLPTGSQAIVPGDQIVVYNLGGNFASLGADAYSGGNRAAVSAVNAATGTVTLAANPFAAQATPMKSPAKRFQVVTTPVTYHCNVGTGGTSRLMRYWNYPITALQQSPANVATNAGNNNAILANGVQDCRFDYQTLRNINSGLIGIRITMAPTAGSGQIDLVHQVHVDNTP</sequence>
<evidence type="ECO:0000313" key="2">
    <source>
        <dbReference type="EMBL" id="TCS39077.1"/>
    </source>
</evidence>
<dbReference type="Proteomes" id="UP000295382">
    <property type="component" value="Unassembled WGS sequence"/>
</dbReference>
<evidence type="ECO:0000313" key="3">
    <source>
        <dbReference type="Proteomes" id="UP000295382"/>
    </source>
</evidence>
<accession>A0A4R3I076</accession>
<protein>
    <submittedName>
        <fullName evidence="2">MSHA biogenesis protein MshO</fullName>
    </submittedName>
</protein>
<dbReference type="OrthoDB" id="9788802at2"/>
<evidence type="ECO:0000256" key="1">
    <source>
        <dbReference type="SAM" id="Phobius"/>
    </source>
</evidence>
<feature type="transmembrane region" description="Helical" evidence="1">
    <location>
        <begin position="21"/>
        <end position="45"/>
    </location>
</feature>
<dbReference type="EMBL" id="SLZQ01000001">
    <property type="protein sequence ID" value="TCS39077.1"/>
    <property type="molecule type" value="Genomic_DNA"/>
</dbReference>